<protein>
    <submittedName>
        <fullName evidence="1">Uncharacterized protein</fullName>
    </submittedName>
</protein>
<evidence type="ECO:0000313" key="1">
    <source>
        <dbReference type="EMBL" id="KAK7405215.1"/>
    </source>
</evidence>
<comment type="caution">
    <text evidence="1">The sequence shown here is derived from an EMBL/GenBank/DDBJ whole genome shotgun (WGS) entry which is preliminary data.</text>
</comment>
<dbReference type="Proteomes" id="UP001386955">
    <property type="component" value="Unassembled WGS sequence"/>
</dbReference>
<gene>
    <name evidence="1" type="ORF">VNO78_06414</name>
</gene>
<organism evidence="1 2">
    <name type="scientific">Psophocarpus tetragonolobus</name>
    <name type="common">Winged bean</name>
    <name type="synonym">Dolichos tetragonolobus</name>
    <dbReference type="NCBI Taxonomy" id="3891"/>
    <lineage>
        <taxon>Eukaryota</taxon>
        <taxon>Viridiplantae</taxon>
        <taxon>Streptophyta</taxon>
        <taxon>Embryophyta</taxon>
        <taxon>Tracheophyta</taxon>
        <taxon>Spermatophyta</taxon>
        <taxon>Magnoliopsida</taxon>
        <taxon>eudicotyledons</taxon>
        <taxon>Gunneridae</taxon>
        <taxon>Pentapetalae</taxon>
        <taxon>rosids</taxon>
        <taxon>fabids</taxon>
        <taxon>Fabales</taxon>
        <taxon>Fabaceae</taxon>
        <taxon>Papilionoideae</taxon>
        <taxon>50 kb inversion clade</taxon>
        <taxon>NPAAA clade</taxon>
        <taxon>indigoferoid/millettioid clade</taxon>
        <taxon>Phaseoleae</taxon>
        <taxon>Psophocarpus</taxon>
    </lineage>
</organism>
<reference evidence="1 2" key="1">
    <citation type="submission" date="2024-01" db="EMBL/GenBank/DDBJ databases">
        <title>The genomes of 5 underutilized Papilionoideae crops provide insights into root nodulation and disease resistanc.</title>
        <authorList>
            <person name="Jiang F."/>
        </authorList>
    </citation>
    <scope>NUCLEOTIDE SEQUENCE [LARGE SCALE GENOMIC DNA]</scope>
    <source>
        <strain evidence="1">DUOXIRENSHENG_FW03</strain>
        <tissue evidence="1">Leaves</tissue>
    </source>
</reference>
<keyword evidence="2" id="KW-1185">Reference proteome</keyword>
<sequence length="70" mass="8161">MKAAEFQVFQKHNKLQVSLLESLSAPLPKKKPSRSPWSYAIRFALVCVRVGGWKKAFKWYLISFLHSLHM</sequence>
<name>A0AAN9SV50_PSOTE</name>
<evidence type="ECO:0000313" key="2">
    <source>
        <dbReference type="Proteomes" id="UP001386955"/>
    </source>
</evidence>
<proteinExistence type="predicted"/>
<dbReference type="AlphaFoldDB" id="A0AAN9SV50"/>
<dbReference type="EMBL" id="JAYMYS010000002">
    <property type="protein sequence ID" value="KAK7405215.1"/>
    <property type="molecule type" value="Genomic_DNA"/>
</dbReference>
<accession>A0AAN9SV50</accession>